<name>A0AAE8XZ54_9CAUD</name>
<protein>
    <submittedName>
        <fullName evidence="1">Uncharacterized protein</fullName>
    </submittedName>
</protein>
<keyword evidence="2" id="KW-1185">Reference proteome</keyword>
<sequence length="161" mass="17169">MTDDISISERKLFQGNRYSTGYFVTGLSSGATAVFYITNPDGSGVDLLLDPIRLESTVEVEVRKLKNPTVSDNGTALNVINKKYDETNGNGTLAYHSPTITDRGEEFNPEIFGGGQNNKIGGGGDVGADLLPEGTSVIIEVTANNNDCDVSIDSNFVEINS</sequence>
<dbReference type="EMBL" id="MZ334525">
    <property type="protein sequence ID" value="UBF23161.1"/>
    <property type="molecule type" value="Genomic_DNA"/>
</dbReference>
<accession>A0AAE8XZ54</accession>
<evidence type="ECO:0000313" key="1">
    <source>
        <dbReference type="EMBL" id="UBF23161.1"/>
    </source>
</evidence>
<evidence type="ECO:0000313" key="2">
    <source>
        <dbReference type="Proteomes" id="UP000827814"/>
    </source>
</evidence>
<gene>
    <name evidence="1" type="ORF">HATV-2_gp10</name>
</gene>
<organism evidence="1 2">
    <name type="scientific">Haloarcula tailed virus 2</name>
    <dbReference type="NCBI Taxonomy" id="2877989"/>
    <lineage>
        <taxon>Viruses</taxon>
        <taxon>Duplodnaviria</taxon>
        <taxon>Heunggongvirae</taxon>
        <taxon>Uroviricota</taxon>
        <taxon>Caudoviricetes</taxon>
        <taxon>Thumleimavirales</taxon>
        <taxon>Soleiviridae</taxon>
        <taxon>Eilatmyovirus</taxon>
        <taxon>Eilatmyovirus salis</taxon>
        <taxon>Eilatmyovirus HATV2</taxon>
    </lineage>
</organism>
<proteinExistence type="predicted"/>
<dbReference type="Proteomes" id="UP000827814">
    <property type="component" value="Segment"/>
</dbReference>
<reference evidence="1" key="1">
    <citation type="submission" date="2021-05" db="EMBL/GenBank/DDBJ databases">
        <title>Diversity, taxonomy and evolution of archaeal viruses of the class Caudoviricetes.</title>
        <authorList>
            <person name="Liu Y."/>
            <person name="Demina T.A."/>
            <person name="Roux S."/>
            <person name="Aiewsakun P."/>
            <person name="Kazlauskas D."/>
            <person name="Simmonds P."/>
            <person name="Prangishvili D."/>
            <person name="Oksanen H.M."/>
            <person name="Krupovic M."/>
        </authorList>
    </citation>
    <scope>NUCLEOTIDE SEQUENCE</scope>
    <source>
        <strain evidence="1">HATV-2/44</strain>
    </source>
</reference>